<protein>
    <submittedName>
        <fullName evidence="2">AMP-binding protein</fullName>
    </submittedName>
</protein>
<feature type="non-terminal residue" evidence="2">
    <location>
        <position position="1"/>
    </location>
</feature>
<keyword evidence="3" id="KW-1185">Reference proteome</keyword>
<gene>
    <name evidence="2" type="ORF">K0U00_45735</name>
</gene>
<dbReference type="InterPro" id="IPR000873">
    <property type="entry name" value="AMP-dep_synth/lig_dom"/>
</dbReference>
<proteinExistence type="predicted"/>
<accession>A0ABS7CKA8</accession>
<dbReference type="Proteomes" id="UP001519887">
    <property type="component" value="Unassembled WGS sequence"/>
</dbReference>
<evidence type="ECO:0000313" key="3">
    <source>
        <dbReference type="Proteomes" id="UP001519887"/>
    </source>
</evidence>
<dbReference type="Pfam" id="PF00501">
    <property type="entry name" value="AMP-binding"/>
    <property type="match status" value="1"/>
</dbReference>
<reference evidence="2 3" key="1">
    <citation type="submission" date="2021-07" db="EMBL/GenBank/DDBJ databases">
        <title>Paenibacillus radiodurans sp. nov., isolated from the southeastern edge of Tengger Desert.</title>
        <authorList>
            <person name="Zhang G."/>
        </authorList>
    </citation>
    <scope>NUCLEOTIDE SEQUENCE [LARGE SCALE GENOMIC DNA]</scope>
    <source>
        <strain evidence="2 3">CCM 7311</strain>
    </source>
</reference>
<evidence type="ECO:0000259" key="1">
    <source>
        <dbReference type="Pfam" id="PF00501"/>
    </source>
</evidence>
<sequence length="199" mass="22100">AFDFSVWELWGPLLHGGRLVVVPHAISRSPEEFSRLLVREGVTVLNQTPSAFYQLMQADRENPEIGQRLSLRYVIFGGEALELSRLEEWYSRHPEHAPVLVNMYGITETTVHVSYNALDRGVASRRANSLIGRAIPDLDVYVLDDSLQPVPPGVVGEMYIAGEGLARGYHGRPGLTAERFVANPFGPPGTRMYRTGDLA</sequence>
<dbReference type="SUPFAM" id="SSF56801">
    <property type="entry name" value="Acetyl-CoA synthetase-like"/>
    <property type="match status" value="1"/>
</dbReference>
<dbReference type="PANTHER" id="PTHR45527">
    <property type="entry name" value="NONRIBOSOMAL PEPTIDE SYNTHETASE"/>
    <property type="match status" value="1"/>
</dbReference>
<dbReference type="PANTHER" id="PTHR45527:SF14">
    <property type="entry name" value="PLIPASTATIN SYNTHASE SUBUNIT B"/>
    <property type="match status" value="1"/>
</dbReference>
<dbReference type="EMBL" id="JAHZIK010002909">
    <property type="protein sequence ID" value="MBW7461381.1"/>
    <property type="molecule type" value="Genomic_DNA"/>
</dbReference>
<organism evidence="2 3">
    <name type="scientific">Paenibacillus sepulcri</name>
    <dbReference type="NCBI Taxonomy" id="359917"/>
    <lineage>
        <taxon>Bacteria</taxon>
        <taxon>Bacillati</taxon>
        <taxon>Bacillota</taxon>
        <taxon>Bacilli</taxon>
        <taxon>Bacillales</taxon>
        <taxon>Paenibacillaceae</taxon>
        <taxon>Paenibacillus</taxon>
    </lineage>
</organism>
<dbReference type="Gene3D" id="3.40.50.980">
    <property type="match status" value="1"/>
</dbReference>
<feature type="non-terminal residue" evidence="2">
    <location>
        <position position="199"/>
    </location>
</feature>
<evidence type="ECO:0000313" key="2">
    <source>
        <dbReference type="EMBL" id="MBW7461381.1"/>
    </source>
</evidence>
<name>A0ABS7CKA8_9BACL</name>
<feature type="domain" description="AMP-dependent synthetase/ligase" evidence="1">
    <location>
        <begin position="1"/>
        <end position="170"/>
    </location>
</feature>
<comment type="caution">
    <text evidence="2">The sequence shown here is derived from an EMBL/GenBank/DDBJ whole genome shotgun (WGS) entry which is preliminary data.</text>
</comment>
<dbReference type="Gene3D" id="2.30.38.10">
    <property type="entry name" value="Luciferase, Domain 3"/>
    <property type="match status" value="1"/>
</dbReference>